<dbReference type="EMBL" id="CAUYUJ010020268">
    <property type="protein sequence ID" value="CAK0896981.1"/>
    <property type="molecule type" value="Genomic_DNA"/>
</dbReference>
<evidence type="ECO:0000256" key="1">
    <source>
        <dbReference type="ARBA" id="ARBA00012513"/>
    </source>
</evidence>
<dbReference type="InterPro" id="IPR008271">
    <property type="entry name" value="Ser/Thr_kinase_AS"/>
</dbReference>
<protein>
    <recommendedName>
        <fullName evidence="2">Casein kinase I</fullName>
        <ecNumber evidence="1">2.7.11.1</ecNumber>
    </recommendedName>
</protein>
<feature type="non-terminal residue" evidence="4">
    <location>
        <position position="260"/>
    </location>
</feature>
<sequence>VAVKFEDLQGHALQLEHEVEVLRLLSKPVKMPGFAECHYWGKEGRFHCLVMDLLGRSLEDRMQSCKGKLPYKTVVLMADQLLCRIEYLHSKGLIHRDIKPENFMFGVKDKVHHIYLIDFGLSKRYWDSSNKHVKQRSKLSLTGTARYASINAHRGLEQSRRDDLEAIGHMMMYFLRGSLPWSGLDAKTQEEKYKKIRQKKEEVKLDDLCQDHPEAFKTYLATARSLEFTERPDYESLRKLFRAVRAQHPELEDHSYQWMQ</sequence>
<dbReference type="SMART" id="SM00220">
    <property type="entry name" value="S_TKc"/>
    <property type="match status" value="1"/>
</dbReference>
<name>A0ABN9XBQ5_9DINO</name>
<dbReference type="Proteomes" id="UP001189429">
    <property type="component" value="Unassembled WGS sequence"/>
</dbReference>
<dbReference type="SUPFAM" id="SSF56112">
    <property type="entry name" value="Protein kinase-like (PK-like)"/>
    <property type="match status" value="1"/>
</dbReference>
<evidence type="ECO:0000256" key="2">
    <source>
        <dbReference type="ARBA" id="ARBA00023860"/>
    </source>
</evidence>
<dbReference type="PANTHER" id="PTHR11909">
    <property type="entry name" value="CASEIN KINASE-RELATED"/>
    <property type="match status" value="1"/>
</dbReference>
<feature type="domain" description="Protein kinase" evidence="3">
    <location>
        <begin position="1"/>
        <end position="251"/>
    </location>
</feature>
<dbReference type="PROSITE" id="PS00108">
    <property type="entry name" value="PROTEIN_KINASE_ST"/>
    <property type="match status" value="1"/>
</dbReference>
<dbReference type="Gene3D" id="1.10.510.10">
    <property type="entry name" value="Transferase(Phosphotransferase) domain 1"/>
    <property type="match status" value="1"/>
</dbReference>
<comment type="caution">
    <text evidence="4">The sequence shown here is derived from an EMBL/GenBank/DDBJ whole genome shotgun (WGS) entry which is preliminary data.</text>
</comment>
<proteinExistence type="predicted"/>
<evidence type="ECO:0000313" key="5">
    <source>
        <dbReference type="Proteomes" id="UP001189429"/>
    </source>
</evidence>
<organism evidence="4 5">
    <name type="scientific">Prorocentrum cordatum</name>
    <dbReference type="NCBI Taxonomy" id="2364126"/>
    <lineage>
        <taxon>Eukaryota</taxon>
        <taxon>Sar</taxon>
        <taxon>Alveolata</taxon>
        <taxon>Dinophyceae</taxon>
        <taxon>Prorocentrales</taxon>
        <taxon>Prorocentraceae</taxon>
        <taxon>Prorocentrum</taxon>
    </lineage>
</organism>
<reference evidence="4" key="1">
    <citation type="submission" date="2023-10" db="EMBL/GenBank/DDBJ databases">
        <authorList>
            <person name="Chen Y."/>
            <person name="Shah S."/>
            <person name="Dougan E. K."/>
            <person name="Thang M."/>
            <person name="Chan C."/>
        </authorList>
    </citation>
    <scope>NUCLEOTIDE SEQUENCE [LARGE SCALE GENOMIC DNA]</scope>
</reference>
<dbReference type="InterPro" id="IPR000719">
    <property type="entry name" value="Prot_kinase_dom"/>
</dbReference>
<evidence type="ECO:0000313" key="4">
    <source>
        <dbReference type="EMBL" id="CAK0896981.1"/>
    </source>
</evidence>
<dbReference type="InterPro" id="IPR011009">
    <property type="entry name" value="Kinase-like_dom_sf"/>
</dbReference>
<dbReference type="CDD" id="cd14016">
    <property type="entry name" value="STKc_CK1"/>
    <property type="match status" value="1"/>
</dbReference>
<dbReference type="PROSITE" id="PS50011">
    <property type="entry name" value="PROTEIN_KINASE_DOM"/>
    <property type="match status" value="1"/>
</dbReference>
<dbReference type="EC" id="2.7.11.1" evidence="1"/>
<dbReference type="Pfam" id="PF00069">
    <property type="entry name" value="Pkinase"/>
    <property type="match status" value="1"/>
</dbReference>
<feature type="non-terminal residue" evidence="4">
    <location>
        <position position="1"/>
    </location>
</feature>
<evidence type="ECO:0000259" key="3">
    <source>
        <dbReference type="PROSITE" id="PS50011"/>
    </source>
</evidence>
<accession>A0ABN9XBQ5</accession>
<dbReference type="InterPro" id="IPR050235">
    <property type="entry name" value="CK1_Ser-Thr_kinase"/>
</dbReference>
<keyword evidence="5" id="KW-1185">Reference proteome</keyword>
<gene>
    <name evidence="4" type="ORF">PCOR1329_LOCUS75298</name>
</gene>